<evidence type="ECO:0000256" key="10">
    <source>
        <dbReference type="RuleBase" id="RU003357"/>
    </source>
</evidence>
<dbReference type="InterPro" id="IPR010917">
    <property type="entry name" value="TonB_rcpt_CS"/>
</dbReference>
<protein>
    <submittedName>
        <fullName evidence="14">TonB-dependent receptor domain-containing protein</fullName>
    </submittedName>
</protein>
<dbReference type="InterPro" id="IPR008969">
    <property type="entry name" value="CarboxyPept-like_regulatory"/>
</dbReference>
<dbReference type="InterPro" id="IPR039426">
    <property type="entry name" value="TonB-dep_rcpt-like"/>
</dbReference>
<dbReference type="Pfam" id="PF00593">
    <property type="entry name" value="TonB_dep_Rec_b-barrel"/>
    <property type="match status" value="1"/>
</dbReference>
<keyword evidence="4 9" id="KW-0812">Transmembrane</keyword>
<proteinExistence type="inferred from homology"/>
<evidence type="ECO:0000313" key="14">
    <source>
        <dbReference type="EMBL" id="MFC5192153.1"/>
    </source>
</evidence>
<comment type="similarity">
    <text evidence="9 10">Belongs to the TonB-dependent receptor family.</text>
</comment>
<dbReference type="Gene3D" id="2.60.40.1120">
    <property type="entry name" value="Carboxypeptidase-like, regulatory domain"/>
    <property type="match status" value="1"/>
</dbReference>
<evidence type="ECO:0000256" key="3">
    <source>
        <dbReference type="ARBA" id="ARBA00022452"/>
    </source>
</evidence>
<evidence type="ECO:0000256" key="8">
    <source>
        <dbReference type="ARBA" id="ARBA00023237"/>
    </source>
</evidence>
<keyword evidence="6 10" id="KW-0798">TonB box</keyword>
<dbReference type="EMBL" id="JBHSKS010000007">
    <property type="protein sequence ID" value="MFC5192153.1"/>
    <property type="molecule type" value="Genomic_DNA"/>
</dbReference>
<comment type="caution">
    <text evidence="14">The sequence shown here is derived from an EMBL/GenBank/DDBJ whole genome shotgun (WGS) entry which is preliminary data.</text>
</comment>
<dbReference type="RefSeq" id="WP_377914893.1">
    <property type="nucleotide sequence ID" value="NZ_JBHSKS010000007.1"/>
</dbReference>
<keyword evidence="7 9" id="KW-0472">Membrane</keyword>
<organism evidence="14 15">
    <name type="scientific">Algoriphagus aquatilis</name>
    <dbReference type="NCBI Taxonomy" id="490186"/>
    <lineage>
        <taxon>Bacteria</taxon>
        <taxon>Pseudomonadati</taxon>
        <taxon>Bacteroidota</taxon>
        <taxon>Cytophagia</taxon>
        <taxon>Cytophagales</taxon>
        <taxon>Cyclobacteriaceae</taxon>
        <taxon>Algoriphagus</taxon>
    </lineage>
</organism>
<keyword evidence="2 9" id="KW-0813">Transport</keyword>
<keyword evidence="3 9" id="KW-1134">Transmembrane beta strand</keyword>
<dbReference type="SUPFAM" id="SSF56935">
    <property type="entry name" value="Porins"/>
    <property type="match status" value="1"/>
</dbReference>
<dbReference type="SUPFAM" id="SSF49464">
    <property type="entry name" value="Carboxypeptidase regulatory domain-like"/>
    <property type="match status" value="1"/>
</dbReference>
<dbReference type="Gene3D" id="2.40.170.20">
    <property type="entry name" value="TonB-dependent receptor, beta-barrel domain"/>
    <property type="match status" value="1"/>
</dbReference>
<dbReference type="PANTHER" id="PTHR30442">
    <property type="entry name" value="IRON III DICITRATE TRANSPORT PROTEIN FECA"/>
    <property type="match status" value="1"/>
</dbReference>
<feature type="domain" description="TonB-dependent receptor-like beta-barrel" evidence="12">
    <location>
        <begin position="404"/>
        <end position="774"/>
    </location>
</feature>
<gene>
    <name evidence="14" type="ORF">ACFPIK_10265</name>
</gene>
<keyword evidence="5 11" id="KW-0732">Signal</keyword>
<dbReference type="Pfam" id="PF13715">
    <property type="entry name" value="CarbopepD_reg_2"/>
    <property type="match status" value="1"/>
</dbReference>
<accession>A0ABW0BYX3</accession>
<reference evidence="15" key="1">
    <citation type="journal article" date="2019" name="Int. J. Syst. Evol. Microbiol.">
        <title>The Global Catalogue of Microorganisms (GCM) 10K type strain sequencing project: providing services to taxonomists for standard genome sequencing and annotation.</title>
        <authorList>
            <consortium name="The Broad Institute Genomics Platform"/>
            <consortium name="The Broad Institute Genome Sequencing Center for Infectious Disease"/>
            <person name="Wu L."/>
            <person name="Ma J."/>
        </authorList>
    </citation>
    <scope>NUCLEOTIDE SEQUENCE [LARGE SCALE GENOMIC DNA]</scope>
    <source>
        <strain evidence="15">CGMCC 1.7030</strain>
    </source>
</reference>
<evidence type="ECO:0000256" key="5">
    <source>
        <dbReference type="ARBA" id="ARBA00022729"/>
    </source>
</evidence>
<evidence type="ECO:0000256" key="4">
    <source>
        <dbReference type="ARBA" id="ARBA00022692"/>
    </source>
</evidence>
<evidence type="ECO:0000256" key="9">
    <source>
        <dbReference type="PROSITE-ProRule" id="PRU01360"/>
    </source>
</evidence>
<evidence type="ECO:0000256" key="1">
    <source>
        <dbReference type="ARBA" id="ARBA00004571"/>
    </source>
</evidence>
<name>A0ABW0BYX3_9BACT</name>
<dbReference type="PROSITE" id="PS52016">
    <property type="entry name" value="TONB_DEPENDENT_REC_3"/>
    <property type="match status" value="1"/>
</dbReference>
<sequence>MRMYFLLMSLFLMLSVPGFAQKNVLKGKIVDENQLPVQGASVALVGTVRGVQSDLKGNYELKDFPKGTYKLQISLVGFETLVQEFFIESEESKELNFIMKEQAYMLDEFRLSASRGIAGHSHLAEVEDFRINAGKKNEVIKISELNANLAMNNSRQIFAKTPGITIWENDGSGIQLGVASRGLSPNRSWEFNVRMNGYDITPDPMGYPEAYFTPPMEVVEQIEIVRGASSLQYGSQFGGLMNFVIRRPDKSTRFTAETINTVGSNGLFSSFNYVGGTEGKWNYAAYYQKRVGNGWRENGYFNTDHAHMEVNYAASNRLKLGMEMTYMTTESQQPGGLTDAQFAEDSRQSTRARNWFSTPWFIPSFSAEYLVSPKTKLSWKAFGTFAERNSVGFMRPINVEDDLGNRQVDRDYYTTYGSEIRLSSSYQLFGKEQTLVSGLRYFNGHIDRKQLGVGTSGRDMDFSVAAGDYRRDLDFSNINLAAFVENVFRFSDKFLVTGGVRVENIRSIMEGQFNIVNGNPQLLDQISRTRSFAIFGVGAEYHVTKNSEFYANFSQAYRPVLISDLTPPATTDVIDENLSDSRGHNIDFGYRGSLASYLKFDLGYFHLNYADRIGTIAQARPDGSIYQFRTNLGNSVSRGFEGYIEFDPVTAFFGSSNVGYVHLFTSLAFIDATYGDFEVTSVSNGQITTRNLKGNQVENAPRKINRYGATYNLGKFSMTWQMSDIGKAYSDASNTEVANAAATVGAIPAYRVQDLSASWNIWKQHSLKAGVNNLTDERYFTRRAGGYPGPGIMPADGRTFYMTFALKF</sequence>
<dbReference type="Pfam" id="PF07715">
    <property type="entry name" value="Plug"/>
    <property type="match status" value="1"/>
</dbReference>
<keyword evidence="15" id="KW-1185">Reference proteome</keyword>
<evidence type="ECO:0000256" key="7">
    <source>
        <dbReference type="ARBA" id="ARBA00023136"/>
    </source>
</evidence>
<evidence type="ECO:0000256" key="11">
    <source>
        <dbReference type="SAM" id="SignalP"/>
    </source>
</evidence>
<dbReference type="Proteomes" id="UP001596163">
    <property type="component" value="Unassembled WGS sequence"/>
</dbReference>
<evidence type="ECO:0000256" key="6">
    <source>
        <dbReference type="ARBA" id="ARBA00023077"/>
    </source>
</evidence>
<dbReference type="Gene3D" id="2.170.130.10">
    <property type="entry name" value="TonB-dependent receptor, plug domain"/>
    <property type="match status" value="1"/>
</dbReference>
<dbReference type="InterPro" id="IPR037066">
    <property type="entry name" value="Plug_dom_sf"/>
</dbReference>
<feature type="signal peptide" evidence="11">
    <location>
        <begin position="1"/>
        <end position="20"/>
    </location>
</feature>
<dbReference type="InterPro" id="IPR012910">
    <property type="entry name" value="Plug_dom"/>
</dbReference>
<dbReference type="InterPro" id="IPR036942">
    <property type="entry name" value="Beta-barrel_TonB_sf"/>
</dbReference>
<evidence type="ECO:0000259" key="12">
    <source>
        <dbReference type="Pfam" id="PF00593"/>
    </source>
</evidence>
<dbReference type="PANTHER" id="PTHR30442:SF0">
    <property type="entry name" value="FE(3+) DICITRATE TRANSPORT PROTEIN FECA"/>
    <property type="match status" value="1"/>
</dbReference>
<feature type="chain" id="PRO_5046517484" evidence="11">
    <location>
        <begin position="21"/>
        <end position="808"/>
    </location>
</feature>
<evidence type="ECO:0000259" key="13">
    <source>
        <dbReference type="Pfam" id="PF07715"/>
    </source>
</evidence>
<evidence type="ECO:0000313" key="15">
    <source>
        <dbReference type="Proteomes" id="UP001596163"/>
    </source>
</evidence>
<feature type="domain" description="TonB-dependent receptor plug" evidence="13">
    <location>
        <begin position="138"/>
        <end position="236"/>
    </location>
</feature>
<dbReference type="InterPro" id="IPR000531">
    <property type="entry name" value="Beta-barrel_TonB"/>
</dbReference>
<keyword evidence="8 9" id="KW-0998">Cell outer membrane</keyword>
<dbReference type="PROSITE" id="PS01156">
    <property type="entry name" value="TONB_DEPENDENT_REC_2"/>
    <property type="match status" value="1"/>
</dbReference>
<evidence type="ECO:0000256" key="2">
    <source>
        <dbReference type="ARBA" id="ARBA00022448"/>
    </source>
</evidence>
<comment type="subcellular location">
    <subcellularLocation>
        <location evidence="1 9">Cell outer membrane</location>
        <topology evidence="1 9">Multi-pass membrane protein</topology>
    </subcellularLocation>
</comment>
<keyword evidence="14" id="KW-0675">Receptor</keyword>